<dbReference type="EMBL" id="BAABAT010000007">
    <property type="protein sequence ID" value="GAA4249169.1"/>
    <property type="molecule type" value="Genomic_DNA"/>
</dbReference>
<proteinExistence type="predicted"/>
<dbReference type="SUPFAM" id="SSF53850">
    <property type="entry name" value="Periplasmic binding protein-like II"/>
    <property type="match status" value="1"/>
</dbReference>
<dbReference type="Gene3D" id="3.40.190.10">
    <property type="entry name" value="Periplasmic binding protein-like II"/>
    <property type="match status" value="2"/>
</dbReference>
<protein>
    <submittedName>
        <fullName evidence="2">Extracellular solute-binding protein</fullName>
    </submittedName>
</protein>
<accession>A0ABP8D7A4</accession>
<keyword evidence="1" id="KW-0732">Signal</keyword>
<dbReference type="PANTHER" id="PTHR43649">
    <property type="entry name" value="ARABINOSE-BINDING PROTEIN-RELATED"/>
    <property type="match status" value="1"/>
</dbReference>
<feature type="chain" id="PRO_5045320030" evidence="1">
    <location>
        <begin position="32"/>
        <end position="426"/>
    </location>
</feature>
<dbReference type="Pfam" id="PF01547">
    <property type="entry name" value="SBP_bac_1"/>
    <property type="match status" value="1"/>
</dbReference>
<dbReference type="InterPro" id="IPR006059">
    <property type="entry name" value="SBP"/>
</dbReference>
<dbReference type="RefSeq" id="WP_345127439.1">
    <property type="nucleotide sequence ID" value="NZ_BAABAT010000007.1"/>
</dbReference>
<dbReference type="PROSITE" id="PS51257">
    <property type="entry name" value="PROKAR_LIPOPROTEIN"/>
    <property type="match status" value="1"/>
</dbReference>
<comment type="caution">
    <text evidence="2">The sequence shown here is derived from an EMBL/GenBank/DDBJ whole genome shotgun (WGS) entry which is preliminary data.</text>
</comment>
<dbReference type="PANTHER" id="PTHR43649:SF12">
    <property type="entry name" value="DIACETYLCHITOBIOSE BINDING PROTEIN DASA"/>
    <property type="match status" value="1"/>
</dbReference>
<feature type="signal peptide" evidence="1">
    <location>
        <begin position="1"/>
        <end position="31"/>
    </location>
</feature>
<keyword evidence="3" id="KW-1185">Reference proteome</keyword>
<organism evidence="2 3">
    <name type="scientific">Dactylosporangium darangshiense</name>
    <dbReference type="NCBI Taxonomy" id="579108"/>
    <lineage>
        <taxon>Bacteria</taxon>
        <taxon>Bacillati</taxon>
        <taxon>Actinomycetota</taxon>
        <taxon>Actinomycetes</taxon>
        <taxon>Micromonosporales</taxon>
        <taxon>Micromonosporaceae</taxon>
        <taxon>Dactylosporangium</taxon>
    </lineage>
</organism>
<name>A0ABP8D7A4_9ACTN</name>
<reference evidence="3" key="1">
    <citation type="journal article" date="2019" name="Int. J. Syst. Evol. Microbiol.">
        <title>The Global Catalogue of Microorganisms (GCM) 10K type strain sequencing project: providing services to taxonomists for standard genome sequencing and annotation.</title>
        <authorList>
            <consortium name="The Broad Institute Genomics Platform"/>
            <consortium name="The Broad Institute Genome Sequencing Center for Infectious Disease"/>
            <person name="Wu L."/>
            <person name="Ma J."/>
        </authorList>
    </citation>
    <scope>NUCLEOTIDE SEQUENCE [LARGE SCALE GENOMIC DNA]</scope>
    <source>
        <strain evidence="3">JCM 17441</strain>
    </source>
</reference>
<evidence type="ECO:0000256" key="1">
    <source>
        <dbReference type="SAM" id="SignalP"/>
    </source>
</evidence>
<dbReference type="Proteomes" id="UP001500620">
    <property type="component" value="Unassembled WGS sequence"/>
</dbReference>
<gene>
    <name evidence="2" type="ORF">GCM10022255_032040</name>
</gene>
<evidence type="ECO:0000313" key="2">
    <source>
        <dbReference type="EMBL" id="GAA4249169.1"/>
    </source>
</evidence>
<sequence length="426" mass="45547">MLRKRHAAFRKCLAAIAAASVLLTAACTEKAKDGQVTLTYMTFNTPSLTAEFWAKSIANAQQKVPGLTVKQLVAPNTDRDAYAKQLQASGQFPDLLQSITPAQYTGAGLLQPYDQAWVDANFLLPQGNAIKSKVYIPPTNSQIIPLVFYNKKLFAQAGVAVPKTWSDFLQACATLKGKGITPIELGGNDPFAAGMPLVGAFSADVLGKNPDWIQKRYAGAVKFTDADVVAAATKVRTLVTNGYFEDGALNVSYADSITNFNAGKAAMYPMGSWYLGSVPKDKWEDIGVFPWPTDDGSLVVPFSVGGSMAINAHTKHMAEATAFAQAWSLDPGNLKALIEGDGAFPMLKGKTLADYSVSVSPVFKDSYAFVTEQNKKVYAIAWATNDDSLPGSLNNDFFAAAQGLFNSGDVAAQMAKLDTSWASATK</sequence>
<dbReference type="InterPro" id="IPR050490">
    <property type="entry name" value="Bact_solute-bd_prot1"/>
</dbReference>
<evidence type="ECO:0000313" key="3">
    <source>
        <dbReference type="Proteomes" id="UP001500620"/>
    </source>
</evidence>